<feature type="transmembrane region" description="Helical" evidence="1">
    <location>
        <begin position="9"/>
        <end position="32"/>
    </location>
</feature>
<comment type="caution">
    <text evidence="2">The sequence shown here is derived from an EMBL/GenBank/DDBJ whole genome shotgun (WGS) entry which is preliminary data.</text>
</comment>
<sequence>MDKRTISRIWFGVGAAVVLVGLAVQVVVSATGTGGHFDTPAGRVLNIFCFFTVLSNVIVGVTSAQLAVDPDRPSTVFRVFRLAGLVGIAVTGVVFHLALADLQELEGYAALADFLLHTASPLLCVVGWLLFGPHVDTGVRVVGLSLLYPLAWLVFTLVRGPISDFYPYPFLDVRVLGYPAVLLNCVVVAVLFVALAAAAAAFDRAMARRAATAAR</sequence>
<name>A0A2T0TGT8_9PSEU</name>
<dbReference type="Proteomes" id="UP000239494">
    <property type="component" value="Unassembled WGS sequence"/>
</dbReference>
<dbReference type="NCBIfam" id="NF038065">
    <property type="entry name" value="Pr6Pr"/>
    <property type="match status" value="1"/>
</dbReference>
<gene>
    <name evidence="2" type="ORF">CLV43_102408</name>
</gene>
<evidence type="ECO:0000313" key="3">
    <source>
        <dbReference type="Proteomes" id="UP000239494"/>
    </source>
</evidence>
<evidence type="ECO:0000313" key="2">
    <source>
        <dbReference type="EMBL" id="PRY44843.1"/>
    </source>
</evidence>
<protein>
    <recommendedName>
        <fullName evidence="4">FAR-17a/AIG1-like protein</fullName>
    </recommendedName>
</protein>
<dbReference type="AlphaFoldDB" id="A0A2T0TGT8"/>
<evidence type="ECO:0000256" key="1">
    <source>
        <dbReference type="SAM" id="Phobius"/>
    </source>
</evidence>
<evidence type="ECO:0008006" key="4">
    <source>
        <dbReference type="Google" id="ProtNLM"/>
    </source>
</evidence>
<dbReference type="InterPro" id="IPR049713">
    <property type="entry name" value="Pr6Pr-like"/>
</dbReference>
<feature type="transmembrane region" description="Helical" evidence="1">
    <location>
        <begin position="138"/>
        <end position="158"/>
    </location>
</feature>
<reference evidence="2 3" key="1">
    <citation type="submission" date="2018-03" db="EMBL/GenBank/DDBJ databases">
        <title>Genomic Encyclopedia of Archaeal and Bacterial Type Strains, Phase II (KMG-II): from individual species to whole genera.</title>
        <authorList>
            <person name="Goeker M."/>
        </authorList>
    </citation>
    <scope>NUCLEOTIDE SEQUENCE [LARGE SCALE GENOMIC DNA]</scope>
    <source>
        <strain evidence="2 3">DSM 44720</strain>
    </source>
</reference>
<organism evidence="2 3">
    <name type="scientific">Umezawaea tangerina</name>
    <dbReference type="NCBI Taxonomy" id="84725"/>
    <lineage>
        <taxon>Bacteria</taxon>
        <taxon>Bacillati</taxon>
        <taxon>Actinomycetota</taxon>
        <taxon>Actinomycetes</taxon>
        <taxon>Pseudonocardiales</taxon>
        <taxon>Pseudonocardiaceae</taxon>
        <taxon>Umezawaea</taxon>
    </lineage>
</organism>
<feature type="transmembrane region" description="Helical" evidence="1">
    <location>
        <begin position="79"/>
        <end position="99"/>
    </location>
</feature>
<feature type="transmembrane region" description="Helical" evidence="1">
    <location>
        <begin position="44"/>
        <end position="67"/>
    </location>
</feature>
<feature type="transmembrane region" description="Helical" evidence="1">
    <location>
        <begin position="111"/>
        <end position="131"/>
    </location>
</feature>
<feature type="transmembrane region" description="Helical" evidence="1">
    <location>
        <begin position="178"/>
        <end position="202"/>
    </location>
</feature>
<dbReference type="EMBL" id="PVTF01000002">
    <property type="protein sequence ID" value="PRY44843.1"/>
    <property type="molecule type" value="Genomic_DNA"/>
</dbReference>
<keyword evidence="1" id="KW-0472">Membrane</keyword>
<dbReference type="RefSeq" id="WP_106186424.1">
    <property type="nucleotide sequence ID" value="NZ_PVTF01000002.1"/>
</dbReference>
<accession>A0A2T0TGT8</accession>
<keyword evidence="3" id="KW-1185">Reference proteome</keyword>
<keyword evidence="1" id="KW-0812">Transmembrane</keyword>
<keyword evidence="1" id="KW-1133">Transmembrane helix</keyword>
<proteinExistence type="predicted"/>
<dbReference type="OrthoDB" id="9809977at2"/>